<dbReference type="Proteomes" id="UP001157946">
    <property type="component" value="Unassembled WGS sequence"/>
</dbReference>
<proteinExistence type="predicted"/>
<sequence>MISHSLAYEVPDSVNEAEKNSIENEEPTESPEKIIRDHLFEYYNRGNR</sequence>
<accession>A0AA45WQX6</accession>
<comment type="caution">
    <text evidence="2">The sequence shown here is derived from an EMBL/GenBank/DDBJ whole genome shotgun (WGS) entry which is preliminary data.</text>
</comment>
<organism evidence="2 3">
    <name type="scientific">Laceyella tengchongensis</name>
    <dbReference type="NCBI Taxonomy" id="574699"/>
    <lineage>
        <taxon>Bacteria</taxon>
        <taxon>Bacillati</taxon>
        <taxon>Bacillota</taxon>
        <taxon>Bacilli</taxon>
        <taxon>Bacillales</taxon>
        <taxon>Thermoactinomycetaceae</taxon>
        <taxon>Laceyella</taxon>
    </lineage>
</organism>
<evidence type="ECO:0000313" key="3">
    <source>
        <dbReference type="Proteomes" id="UP001157946"/>
    </source>
</evidence>
<name>A0AA45WQX6_9BACL</name>
<evidence type="ECO:0000256" key="1">
    <source>
        <dbReference type="SAM" id="MobiDB-lite"/>
    </source>
</evidence>
<reference evidence="2" key="1">
    <citation type="submission" date="2017-05" db="EMBL/GenBank/DDBJ databases">
        <authorList>
            <person name="Varghese N."/>
            <person name="Submissions S."/>
        </authorList>
    </citation>
    <scope>NUCLEOTIDE SEQUENCE</scope>
    <source>
        <strain evidence="2">DSM 45262</strain>
    </source>
</reference>
<evidence type="ECO:0000313" key="2">
    <source>
        <dbReference type="EMBL" id="SMP28343.1"/>
    </source>
</evidence>
<dbReference type="EMBL" id="FXTU01000006">
    <property type="protein sequence ID" value="SMP28343.1"/>
    <property type="molecule type" value="Genomic_DNA"/>
</dbReference>
<dbReference type="RefSeq" id="WP_154986085.1">
    <property type="nucleotide sequence ID" value="NZ_FXTU01000006.1"/>
</dbReference>
<protein>
    <submittedName>
        <fullName evidence="2">Uncharacterized protein</fullName>
    </submittedName>
</protein>
<keyword evidence="3" id="KW-1185">Reference proteome</keyword>
<gene>
    <name evidence="2" type="ORF">SAMN06265361_10667</name>
</gene>
<dbReference type="AlphaFoldDB" id="A0AA45WQX6"/>
<feature type="region of interest" description="Disordered" evidence="1">
    <location>
        <begin position="1"/>
        <end position="33"/>
    </location>
</feature>